<dbReference type="SUPFAM" id="SSF69304">
    <property type="entry name" value="Tricorn protease N-terminal domain"/>
    <property type="match status" value="1"/>
</dbReference>
<name>A0A2A8D505_9MICC</name>
<dbReference type="Proteomes" id="UP000219947">
    <property type="component" value="Unassembled WGS sequence"/>
</dbReference>
<dbReference type="AlphaFoldDB" id="A0A2A8D505"/>
<feature type="signal peptide" evidence="2">
    <location>
        <begin position="1"/>
        <end position="37"/>
    </location>
</feature>
<feature type="region of interest" description="Disordered" evidence="1">
    <location>
        <begin position="189"/>
        <end position="212"/>
    </location>
</feature>
<evidence type="ECO:0000313" key="3">
    <source>
        <dbReference type="EMBL" id="PEN15950.1"/>
    </source>
</evidence>
<protein>
    <submittedName>
        <fullName evidence="3">Uncharacterized protein</fullName>
    </submittedName>
</protein>
<organism evidence="3 4">
    <name type="scientific">Rothia dentocariosa</name>
    <dbReference type="NCBI Taxonomy" id="2047"/>
    <lineage>
        <taxon>Bacteria</taxon>
        <taxon>Bacillati</taxon>
        <taxon>Actinomycetota</taxon>
        <taxon>Actinomycetes</taxon>
        <taxon>Micrococcales</taxon>
        <taxon>Micrococcaceae</taxon>
        <taxon>Rothia</taxon>
    </lineage>
</organism>
<feature type="compositionally biased region" description="Polar residues" evidence="1">
    <location>
        <begin position="189"/>
        <end position="198"/>
    </location>
</feature>
<evidence type="ECO:0000256" key="1">
    <source>
        <dbReference type="SAM" id="MobiDB-lite"/>
    </source>
</evidence>
<gene>
    <name evidence="3" type="ORF">CRM92_07580</name>
</gene>
<proteinExistence type="predicted"/>
<dbReference type="SUPFAM" id="SSF50969">
    <property type="entry name" value="YVTN repeat-like/Quinoprotein amine dehydrogenase"/>
    <property type="match status" value="1"/>
</dbReference>
<comment type="caution">
    <text evidence="3">The sequence shown here is derived from an EMBL/GenBank/DDBJ whole genome shotgun (WGS) entry which is preliminary data.</text>
</comment>
<evidence type="ECO:0000313" key="4">
    <source>
        <dbReference type="Proteomes" id="UP000219947"/>
    </source>
</evidence>
<keyword evidence="2" id="KW-0732">Signal</keyword>
<feature type="compositionally biased region" description="Basic and acidic residues" evidence="1">
    <location>
        <begin position="199"/>
        <end position="212"/>
    </location>
</feature>
<feature type="chain" id="PRO_5012292441" evidence="2">
    <location>
        <begin position="38"/>
        <end position="417"/>
    </location>
</feature>
<accession>A0A2A8D505</accession>
<dbReference type="InterPro" id="IPR011044">
    <property type="entry name" value="Quino_amine_DH_bsu"/>
</dbReference>
<dbReference type="EMBL" id="PDEV01000003">
    <property type="protein sequence ID" value="PEN15950.1"/>
    <property type="molecule type" value="Genomic_DNA"/>
</dbReference>
<sequence>MNKRRWFFVKAAYPGARFTVLGMLLALCFTTCGTPKAQESKSPEESLKNSALAVSVAGDYRESKDPGGGVGFYDPHTNSWTKLSNEGSQTSEIDYYNNKLYFGDKKKDYILGDSLQGYDRNYESAYNEEVWGLDNGGFIATKNIGYTEDKTSYIYKIVTHDGQNTEVHTSNRSIENPARCANGSVWTVNNESHNSLGQKQKENQGDTKDKNEPTMLIRLYPNFSDDPVTEHTFSLPNRGIDGITCVGNKVVIIRDTYPPGSDPQRSSSKDVTGSVLEVFDTDTSQAHEVPISGDHAVRVNNDMWQSKEGHYHAIGREIWWQSGDGTIISTDVETGKNTRHFTLKDYKRSKDQGLFYWSDKYLYNINSTDNKDTLRIYSLYENKLIKEKELPDMKAILSKHQFTYAMVVTNEEELLKL</sequence>
<keyword evidence="4" id="KW-1185">Reference proteome</keyword>
<reference evidence="3" key="1">
    <citation type="submission" date="2017-10" db="EMBL/GenBank/DDBJ databases">
        <title>Kefir isolates.</title>
        <authorList>
            <person name="Kim Y."/>
            <person name="Blasche S."/>
        </authorList>
    </citation>
    <scope>NUCLEOTIDE SEQUENCE [LARGE SCALE GENOMIC DNA]</scope>
    <source>
        <strain evidence="3">OG2-2</strain>
    </source>
</reference>
<evidence type="ECO:0000256" key="2">
    <source>
        <dbReference type="SAM" id="SignalP"/>
    </source>
</evidence>